<dbReference type="AlphaFoldDB" id="A0A2P2KSS6"/>
<accession>A0A2P2KSS6</accession>
<name>A0A2P2KSS6_RHIMU</name>
<dbReference type="EMBL" id="GGEC01028297">
    <property type="protein sequence ID" value="MBX08781.1"/>
    <property type="molecule type" value="Transcribed_RNA"/>
</dbReference>
<protein>
    <submittedName>
        <fullName evidence="1">Uncharacterized protein</fullName>
    </submittedName>
</protein>
<proteinExistence type="predicted"/>
<organism evidence="1">
    <name type="scientific">Rhizophora mucronata</name>
    <name type="common">Asiatic mangrove</name>
    <dbReference type="NCBI Taxonomy" id="61149"/>
    <lineage>
        <taxon>Eukaryota</taxon>
        <taxon>Viridiplantae</taxon>
        <taxon>Streptophyta</taxon>
        <taxon>Embryophyta</taxon>
        <taxon>Tracheophyta</taxon>
        <taxon>Spermatophyta</taxon>
        <taxon>Magnoliopsida</taxon>
        <taxon>eudicotyledons</taxon>
        <taxon>Gunneridae</taxon>
        <taxon>Pentapetalae</taxon>
        <taxon>rosids</taxon>
        <taxon>fabids</taxon>
        <taxon>Malpighiales</taxon>
        <taxon>Rhizophoraceae</taxon>
        <taxon>Rhizophora</taxon>
    </lineage>
</organism>
<evidence type="ECO:0000313" key="1">
    <source>
        <dbReference type="EMBL" id="MBX08781.1"/>
    </source>
</evidence>
<reference evidence="1" key="1">
    <citation type="submission" date="2018-02" db="EMBL/GenBank/DDBJ databases">
        <title>Rhizophora mucronata_Transcriptome.</title>
        <authorList>
            <person name="Meera S.P."/>
            <person name="Sreeshan A."/>
            <person name="Augustine A."/>
        </authorList>
    </citation>
    <scope>NUCLEOTIDE SEQUENCE</scope>
    <source>
        <tissue evidence="1">Leaf</tissue>
    </source>
</reference>
<sequence length="35" mass="4207">MAMKDCPNTSQESTGCMCPFEPFLQRYFLRFQERN</sequence>